<evidence type="ECO:0000256" key="6">
    <source>
        <dbReference type="ARBA" id="ARBA00022918"/>
    </source>
</evidence>
<evidence type="ECO:0000256" key="5">
    <source>
        <dbReference type="ARBA" id="ARBA00022801"/>
    </source>
</evidence>
<dbReference type="Pfam" id="PF17917">
    <property type="entry name" value="RT_RNaseH"/>
    <property type="match status" value="1"/>
</dbReference>
<keyword evidence="9" id="KW-1185">Reference proteome</keyword>
<name>A0A8H7UTW5_9FUNG</name>
<proteinExistence type="predicted"/>
<keyword evidence="6" id="KW-0695">RNA-directed DNA polymerase</keyword>
<dbReference type="InterPro" id="IPR043128">
    <property type="entry name" value="Rev_trsase/Diguanyl_cyclase"/>
</dbReference>
<dbReference type="PANTHER" id="PTHR37984">
    <property type="entry name" value="PROTEIN CBG26694"/>
    <property type="match status" value="1"/>
</dbReference>
<accession>A0A8H7UTW5</accession>
<dbReference type="Gene3D" id="3.10.10.10">
    <property type="entry name" value="HIV Type 1 Reverse Transcriptase, subunit A, domain 1"/>
    <property type="match status" value="1"/>
</dbReference>
<dbReference type="GO" id="GO:0004519">
    <property type="term" value="F:endonuclease activity"/>
    <property type="evidence" value="ECO:0007669"/>
    <property type="project" value="UniProtKB-KW"/>
</dbReference>
<gene>
    <name evidence="8" type="ORF">INT47_007077</name>
</gene>
<dbReference type="PANTHER" id="PTHR37984:SF5">
    <property type="entry name" value="PROTEIN NYNRIN-LIKE"/>
    <property type="match status" value="1"/>
</dbReference>
<evidence type="ECO:0000256" key="2">
    <source>
        <dbReference type="ARBA" id="ARBA00022695"/>
    </source>
</evidence>
<protein>
    <recommendedName>
        <fullName evidence="7">Reverse transcriptase RNase H-like domain-containing protein</fullName>
    </recommendedName>
</protein>
<evidence type="ECO:0000313" key="9">
    <source>
        <dbReference type="Proteomes" id="UP000603453"/>
    </source>
</evidence>
<dbReference type="SUPFAM" id="SSF56672">
    <property type="entry name" value="DNA/RNA polymerases"/>
    <property type="match status" value="1"/>
</dbReference>
<keyword evidence="3" id="KW-0540">Nuclease</keyword>
<dbReference type="Gene3D" id="3.30.70.270">
    <property type="match status" value="2"/>
</dbReference>
<dbReference type="InterPro" id="IPR041373">
    <property type="entry name" value="RT_RNaseH"/>
</dbReference>
<dbReference type="InterPro" id="IPR050951">
    <property type="entry name" value="Retrovirus_Pol_polyprotein"/>
</dbReference>
<keyword evidence="4" id="KW-0255">Endonuclease</keyword>
<sequence length="410" mass="48046">MDWRQTKTENKVGRRALLNEEHKKPLEETFFDHPSATLDQPIESLTSQFSKLKVTERTVNKYMTEKFALSFKTHLHSKERNSPIQTDMNYNSNCVFIDGAAFHINLKREKLLEAETLSIRITEKPINFRPIDPMTTRFHLNPKANTYSKRCPLVLISETLDRLHSGKILKKSDMRDAYNLLRLAPGHEWKTASRTRYGEFQYQFIPFFVVSLDDILIYSVNPQEHINHLRLVLQKHKAARVSRELEECKFEVPSVQCQYQVPLRYQGSRIINNLKAAITSNAVLGHFNPKVSYLIETDSSDFALGAGRSQLSEDSPYYPITFNSRKLLSAKLNYQIYDKKVLAIAVAFKHWRRYLEFSTETTILLPDHKKLEYFANTRNLSRSQVRWAEILKDFNYRNLYRPAKKKKRCC</sequence>
<evidence type="ECO:0000256" key="3">
    <source>
        <dbReference type="ARBA" id="ARBA00022722"/>
    </source>
</evidence>
<dbReference type="GO" id="GO:0016787">
    <property type="term" value="F:hydrolase activity"/>
    <property type="evidence" value="ECO:0007669"/>
    <property type="project" value="UniProtKB-KW"/>
</dbReference>
<evidence type="ECO:0000256" key="4">
    <source>
        <dbReference type="ARBA" id="ARBA00022759"/>
    </source>
</evidence>
<dbReference type="AlphaFoldDB" id="A0A8H7UTW5"/>
<keyword evidence="2" id="KW-0548">Nucleotidyltransferase</keyword>
<dbReference type="GO" id="GO:0003964">
    <property type="term" value="F:RNA-directed DNA polymerase activity"/>
    <property type="evidence" value="ECO:0007669"/>
    <property type="project" value="UniProtKB-KW"/>
</dbReference>
<evidence type="ECO:0000259" key="7">
    <source>
        <dbReference type="Pfam" id="PF17917"/>
    </source>
</evidence>
<evidence type="ECO:0000313" key="8">
    <source>
        <dbReference type="EMBL" id="KAG2191888.1"/>
    </source>
</evidence>
<dbReference type="CDD" id="cd09274">
    <property type="entry name" value="RNase_HI_RT_Ty3"/>
    <property type="match status" value="1"/>
</dbReference>
<evidence type="ECO:0000256" key="1">
    <source>
        <dbReference type="ARBA" id="ARBA00022679"/>
    </source>
</evidence>
<organism evidence="8 9">
    <name type="scientific">Mucor saturninus</name>
    <dbReference type="NCBI Taxonomy" id="64648"/>
    <lineage>
        <taxon>Eukaryota</taxon>
        <taxon>Fungi</taxon>
        <taxon>Fungi incertae sedis</taxon>
        <taxon>Mucoromycota</taxon>
        <taxon>Mucoromycotina</taxon>
        <taxon>Mucoromycetes</taxon>
        <taxon>Mucorales</taxon>
        <taxon>Mucorineae</taxon>
        <taxon>Mucoraceae</taxon>
        <taxon>Mucor</taxon>
    </lineage>
</organism>
<dbReference type="Proteomes" id="UP000603453">
    <property type="component" value="Unassembled WGS sequence"/>
</dbReference>
<keyword evidence="1" id="KW-0808">Transferase</keyword>
<comment type="caution">
    <text evidence="8">The sequence shown here is derived from an EMBL/GenBank/DDBJ whole genome shotgun (WGS) entry which is preliminary data.</text>
</comment>
<feature type="domain" description="Reverse transcriptase RNase H-like" evidence="7">
    <location>
        <begin position="289"/>
        <end position="394"/>
    </location>
</feature>
<dbReference type="OrthoDB" id="2286407at2759"/>
<reference evidence="8" key="1">
    <citation type="submission" date="2020-12" db="EMBL/GenBank/DDBJ databases">
        <title>Metabolic potential, ecology and presence of endohyphal bacteria is reflected in genomic diversity of Mucoromycotina.</title>
        <authorList>
            <person name="Muszewska A."/>
            <person name="Okrasinska A."/>
            <person name="Steczkiewicz K."/>
            <person name="Drgas O."/>
            <person name="Orlowska M."/>
            <person name="Perlinska-Lenart U."/>
            <person name="Aleksandrzak-Piekarczyk T."/>
            <person name="Szatraj K."/>
            <person name="Zielenkiewicz U."/>
            <person name="Pilsyk S."/>
            <person name="Malc E."/>
            <person name="Mieczkowski P."/>
            <person name="Kruszewska J.S."/>
            <person name="Biernat P."/>
            <person name="Pawlowska J."/>
        </authorList>
    </citation>
    <scope>NUCLEOTIDE SEQUENCE</scope>
    <source>
        <strain evidence="8">WA0000017839</strain>
    </source>
</reference>
<keyword evidence="5" id="KW-0378">Hydrolase</keyword>
<dbReference type="InterPro" id="IPR043502">
    <property type="entry name" value="DNA/RNA_pol_sf"/>
</dbReference>
<dbReference type="EMBL" id="JAEPRD010000341">
    <property type="protein sequence ID" value="KAG2191888.1"/>
    <property type="molecule type" value="Genomic_DNA"/>
</dbReference>